<evidence type="ECO:0000256" key="7">
    <source>
        <dbReference type="ARBA" id="ARBA00023033"/>
    </source>
</evidence>
<gene>
    <name evidence="9" type="primary">CYP4C1</name>
    <name evidence="9" type="ORF">GWK47_049366</name>
</gene>
<dbReference type="GO" id="GO:0005506">
    <property type="term" value="F:iron ion binding"/>
    <property type="evidence" value="ECO:0007669"/>
    <property type="project" value="InterPro"/>
</dbReference>
<sequence>MGAFTFTLPYLPPLTPSIGALVQLRQTRPWIQPEILFRLFGYAKQHDEYLRILHHFSYSAIDGRRKEYEAAKLKAKETAMEEEEVIGKKRRLAFLDLLLNYSETQTALSNEDIREEVDTFMFEGHDTTAAAINWTLYLLGCHPEIQVGSLLLTYRG</sequence>
<proteinExistence type="inferred from homology"/>
<dbReference type="GO" id="GO:0016705">
    <property type="term" value="F:oxidoreductase activity, acting on paired donors, with incorporation or reduction of molecular oxygen"/>
    <property type="evidence" value="ECO:0007669"/>
    <property type="project" value="InterPro"/>
</dbReference>
<dbReference type="Pfam" id="PF00067">
    <property type="entry name" value="p450"/>
    <property type="match status" value="1"/>
</dbReference>
<dbReference type="InterPro" id="IPR036396">
    <property type="entry name" value="Cyt_P450_sf"/>
</dbReference>
<dbReference type="GO" id="GO:0020037">
    <property type="term" value="F:heme binding"/>
    <property type="evidence" value="ECO:0007669"/>
    <property type="project" value="InterPro"/>
</dbReference>
<dbReference type="GO" id="GO:0004497">
    <property type="term" value="F:monooxygenase activity"/>
    <property type="evidence" value="ECO:0007669"/>
    <property type="project" value="UniProtKB-KW"/>
</dbReference>
<keyword evidence="4" id="KW-0349">Heme</keyword>
<evidence type="ECO:0000256" key="6">
    <source>
        <dbReference type="ARBA" id="ARBA00023004"/>
    </source>
</evidence>
<dbReference type="SUPFAM" id="SSF48264">
    <property type="entry name" value="Cytochrome P450"/>
    <property type="match status" value="1"/>
</dbReference>
<keyword evidence="6" id="KW-0408">Iron</keyword>
<evidence type="ECO:0000256" key="1">
    <source>
        <dbReference type="ARBA" id="ARBA00001971"/>
    </source>
</evidence>
<evidence type="ECO:0000256" key="2">
    <source>
        <dbReference type="ARBA" id="ARBA00004586"/>
    </source>
</evidence>
<evidence type="ECO:0000313" key="9">
    <source>
        <dbReference type="EMBL" id="KAG0719982.1"/>
    </source>
</evidence>
<dbReference type="AlphaFoldDB" id="A0A8J4Y3L8"/>
<protein>
    <submittedName>
        <fullName evidence="9">Cytochrome P450 4C1</fullName>
    </submittedName>
</protein>
<evidence type="ECO:0000256" key="4">
    <source>
        <dbReference type="ARBA" id="ARBA00022617"/>
    </source>
</evidence>
<evidence type="ECO:0000313" key="10">
    <source>
        <dbReference type="Proteomes" id="UP000770661"/>
    </source>
</evidence>
<evidence type="ECO:0000256" key="8">
    <source>
        <dbReference type="ARBA" id="ARBA00023136"/>
    </source>
</evidence>
<keyword evidence="4" id="KW-0479">Metal-binding</keyword>
<comment type="cofactor">
    <cofactor evidence="1">
        <name>heme</name>
        <dbReference type="ChEBI" id="CHEBI:30413"/>
    </cofactor>
</comment>
<keyword evidence="8" id="KW-0472">Membrane</keyword>
<dbReference type="EMBL" id="JACEEZ010013569">
    <property type="protein sequence ID" value="KAG0719982.1"/>
    <property type="molecule type" value="Genomic_DNA"/>
</dbReference>
<keyword evidence="7" id="KW-0560">Oxidoreductase</keyword>
<dbReference type="InterPro" id="IPR050196">
    <property type="entry name" value="Cytochrome_P450_Monoox"/>
</dbReference>
<comment type="subcellular location">
    <subcellularLocation>
        <location evidence="2">Endoplasmic reticulum membrane</location>
    </subcellularLocation>
</comment>
<keyword evidence="10" id="KW-1185">Reference proteome</keyword>
<dbReference type="OrthoDB" id="1470350at2759"/>
<reference evidence="9" key="1">
    <citation type="submission" date="2020-07" db="EMBL/GenBank/DDBJ databases">
        <title>The High-quality genome of the commercially important snow crab, Chionoecetes opilio.</title>
        <authorList>
            <person name="Jeong J.-H."/>
            <person name="Ryu S."/>
        </authorList>
    </citation>
    <scope>NUCLEOTIDE SEQUENCE</scope>
    <source>
        <strain evidence="9">MADBK_172401_WGS</strain>
        <tissue evidence="9">Digestive gland</tissue>
    </source>
</reference>
<comment type="similarity">
    <text evidence="3">Belongs to the cytochrome P450 family.</text>
</comment>
<organism evidence="9 10">
    <name type="scientific">Chionoecetes opilio</name>
    <name type="common">Atlantic snow crab</name>
    <name type="synonym">Cancer opilio</name>
    <dbReference type="NCBI Taxonomy" id="41210"/>
    <lineage>
        <taxon>Eukaryota</taxon>
        <taxon>Metazoa</taxon>
        <taxon>Ecdysozoa</taxon>
        <taxon>Arthropoda</taxon>
        <taxon>Crustacea</taxon>
        <taxon>Multicrustacea</taxon>
        <taxon>Malacostraca</taxon>
        <taxon>Eumalacostraca</taxon>
        <taxon>Eucarida</taxon>
        <taxon>Decapoda</taxon>
        <taxon>Pleocyemata</taxon>
        <taxon>Brachyura</taxon>
        <taxon>Eubrachyura</taxon>
        <taxon>Majoidea</taxon>
        <taxon>Majidae</taxon>
        <taxon>Chionoecetes</taxon>
    </lineage>
</organism>
<name>A0A8J4Y3L8_CHIOP</name>
<dbReference type="GO" id="GO:0005789">
    <property type="term" value="C:endoplasmic reticulum membrane"/>
    <property type="evidence" value="ECO:0007669"/>
    <property type="project" value="UniProtKB-SubCell"/>
</dbReference>
<keyword evidence="5" id="KW-0256">Endoplasmic reticulum</keyword>
<dbReference type="InterPro" id="IPR001128">
    <property type="entry name" value="Cyt_P450"/>
</dbReference>
<accession>A0A8J4Y3L8</accession>
<comment type="caution">
    <text evidence="9">The sequence shown here is derived from an EMBL/GenBank/DDBJ whole genome shotgun (WGS) entry which is preliminary data.</text>
</comment>
<dbReference type="Gene3D" id="1.10.630.10">
    <property type="entry name" value="Cytochrome P450"/>
    <property type="match status" value="1"/>
</dbReference>
<evidence type="ECO:0000256" key="5">
    <source>
        <dbReference type="ARBA" id="ARBA00022824"/>
    </source>
</evidence>
<dbReference type="Proteomes" id="UP000770661">
    <property type="component" value="Unassembled WGS sequence"/>
</dbReference>
<dbReference type="PANTHER" id="PTHR24291:SF189">
    <property type="entry name" value="CYTOCHROME P450 4C3-RELATED"/>
    <property type="match status" value="1"/>
</dbReference>
<evidence type="ECO:0000256" key="3">
    <source>
        <dbReference type="ARBA" id="ARBA00010617"/>
    </source>
</evidence>
<keyword evidence="7" id="KW-0503">Monooxygenase</keyword>
<dbReference type="PANTHER" id="PTHR24291">
    <property type="entry name" value="CYTOCHROME P450 FAMILY 4"/>
    <property type="match status" value="1"/>
</dbReference>